<proteinExistence type="predicted"/>
<sequence length="45" mass="5534">MSSHDVKRKKPFLGVRQYVDEDDYEERADRFIEYHEEIVDEDQSE</sequence>
<dbReference type="EMBL" id="CP001366">
    <property type="protein sequence ID" value="ACM58616.1"/>
    <property type="molecule type" value="Genomic_DNA"/>
</dbReference>
<dbReference type="AlphaFoldDB" id="B9LVA3"/>
<keyword evidence="2" id="KW-1185">Reference proteome</keyword>
<dbReference type="KEGG" id="hla:Hlac_3074"/>
<accession>B9LVA3</accession>
<gene>
    <name evidence="1" type="ordered locus">Hlac_3074</name>
</gene>
<evidence type="ECO:0000313" key="2">
    <source>
        <dbReference type="Proteomes" id="UP000000740"/>
    </source>
</evidence>
<evidence type="ECO:0000313" key="1">
    <source>
        <dbReference type="EMBL" id="ACM58616.1"/>
    </source>
</evidence>
<dbReference type="Proteomes" id="UP000000740">
    <property type="component" value="Chromosome 2"/>
</dbReference>
<protein>
    <submittedName>
        <fullName evidence="1">Uncharacterized protein</fullName>
    </submittedName>
</protein>
<organism evidence="1 2">
    <name type="scientific">Halorubrum lacusprofundi (strain ATCC 49239 / DSM 5036 / JCM 8891 / ACAM 34)</name>
    <dbReference type="NCBI Taxonomy" id="416348"/>
    <lineage>
        <taxon>Archaea</taxon>
        <taxon>Methanobacteriati</taxon>
        <taxon>Methanobacteriota</taxon>
        <taxon>Stenosarchaea group</taxon>
        <taxon>Halobacteria</taxon>
        <taxon>Halobacteriales</taxon>
        <taxon>Haloferacaceae</taxon>
        <taxon>Halorubrum</taxon>
    </lineage>
</organism>
<name>B9LVA3_HALLT</name>
<dbReference type="HOGENOM" id="CLU_3194389_0_0_2"/>
<reference evidence="1 2" key="1">
    <citation type="journal article" date="2016" name="Stand. Genomic Sci.">
        <title>Complete genome sequence of the Antarctic Halorubrum lacusprofundi type strain ACAM 34.</title>
        <authorList>
            <person name="Anderson I.J."/>
            <person name="DasSarma P."/>
            <person name="Lucas S."/>
            <person name="Copeland A."/>
            <person name="Lapidus A."/>
            <person name="Del Rio T.G."/>
            <person name="Tice H."/>
            <person name="Dalin E."/>
            <person name="Bruce D.C."/>
            <person name="Goodwin L."/>
            <person name="Pitluck S."/>
            <person name="Sims D."/>
            <person name="Brettin T.S."/>
            <person name="Detter J.C."/>
            <person name="Han C.S."/>
            <person name="Larimer F."/>
            <person name="Hauser L."/>
            <person name="Land M."/>
            <person name="Ivanova N."/>
            <person name="Richardson P."/>
            <person name="Cavicchioli R."/>
            <person name="DasSarma S."/>
            <person name="Woese C.R."/>
            <person name="Kyrpides N.C."/>
        </authorList>
    </citation>
    <scope>NUCLEOTIDE SEQUENCE [LARGE SCALE GENOMIC DNA]</scope>
    <source>
        <strain evidence="2">ATCC 49239 / DSM 5036 / JCM 8891 / ACAM 34</strain>
    </source>
</reference>